<reference evidence="1 2" key="1">
    <citation type="submission" date="2015-01" db="EMBL/GenBank/DDBJ databases">
        <title>Evolution of Trichinella species and genotypes.</title>
        <authorList>
            <person name="Korhonen P.K."/>
            <person name="Edoardo P."/>
            <person name="Giuseppe L.R."/>
            <person name="Gasser R.B."/>
        </authorList>
    </citation>
    <scope>NUCLEOTIDE SEQUENCE [LARGE SCALE GENOMIC DNA]</scope>
    <source>
        <strain evidence="1">ISS470</strain>
    </source>
</reference>
<name>A0A0V1FDZ0_TRIPS</name>
<evidence type="ECO:0000313" key="1">
    <source>
        <dbReference type="EMBL" id="KRY84260.1"/>
    </source>
</evidence>
<dbReference type="EMBL" id="JYDT01000119">
    <property type="protein sequence ID" value="KRY84260.1"/>
    <property type="molecule type" value="Genomic_DNA"/>
</dbReference>
<accession>A0A0V1FDZ0</accession>
<comment type="caution">
    <text evidence="1">The sequence shown here is derived from an EMBL/GenBank/DDBJ whole genome shotgun (WGS) entry which is preliminary data.</text>
</comment>
<gene>
    <name evidence="1" type="ORF">T4D_6318</name>
</gene>
<evidence type="ECO:0000313" key="2">
    <source>
        <dbReference type="Proteomes" id="UP000054995"/>
    </source>
</evidence>
<dbReference type="Proteomes" id="UP000054995">
    <property type="component" value="Unassembled WGS sequence"/>
</dbReference>
<dbReference type="AlphaFoldDB" id="A0A0V1FDZ0"/>
<keyword evidence="2" id="KW-1185">Reference proteome</keyword>
<protein>
    <submittedName>
        <fullName evidence="1">Uncharacterized protein</fullName>
    </submittedName>
</protein>
<sequence>MEFFHLESFHRLQASHLTIFTRKSSHNRDLFQSNCAGVVKLSSGVVVLLLLRENKEIYPTIEGKFEIIDFSIN</sequence>
<proteinExistence type="predicted"/>
<organism evidence="1 2">
    <name type="scientific">Trichinella pseudospiralis</name>
    <name type="common">Parasitic roundworm</name>
    <dbReference type="NCBI Taxonomy" id="6337"/>
    <lineage>
        <taxon>Eukaryota</taxon>
        <taxon>Metazoa</taxon>
        <taxon>Ecdysozoa</taxon>
        <taxon>Nematoda</taxon>
        <taxon>Enoplea</taxon>
        <taxon>Dorylaimia</taxon>
        <taxon>Trichinellida</taxon>
        <taxon>Trichinellidae</taxon>
        <taxon>Trichinella</taxon>
    </lineage>
</organism>